<dbReference type="STRING" id="1419482.SAMN05444266_103412"/>
<sequence length="196" mass="22496">MNEMKRFKEATYKMLEAGIRSIPDNEVSDIYALSCWYLAQDDEARYPMVILSYNTNSHFISQIPAASSEAEAKWNYAFWLQNDVVAVGGEDDDHLAAWFAASPHYYSEEQNLDAEEDDELFEQLLQKANAFNDEFIEVIIACVSELFSNGVIKDKFGKHIPVLIHELEYYDKPLEWTTRANPEGVATEFIQAYGKL</sequence>
<dbReference type="EMBL" id="FRBL01000003">
    <property type="protein sequence ID" value="SHL46284.1"/>
    <property type="molecule type" value="Genomic_DNA"/>
</dbReference>
<dbReference type="AlphaFoldDB" id="A0A1M7AU75"/>
<dbReference type="Proteomes" id="UP000184420">
    <property type="component" value="Unassembled WGS sequence"/>
</dbReference>
<evidence type="ECO:0000313" key="1">
    <source>
        <dbReference type="EMBL" id="SHL46284.1"/>
    </source>
</evidence>
<proteinExistence type="predicted"/>
<gene>
    <name evidence="1" type="ORF">SAMN05444266_103412</name>
</gene>
<organism evidence="1 2">
    <name type="scientific">Chitinophaga jiangningensis</name>
    <dbReference type="NCBI Taxonomy" id="1419482"/>
    <lineage>
        <taxon>Bacteria</taxon>
        <taxon>Pseudomonadati</taxon>
        <taxon>Bacteroidota</taxon>
        <taxon>Chitinophagia</taxon>
        <taxon>Chitinophagales</taxon>
        <taxon>Chitinophagaceae</taxon>
        <taxon>Chitinophaga</taxon>
    </lineage>
</organism>
<accession>A0A1M7AU75</accession>
<protein>
    <recommendedName>
        <fullName evidence="3">DUF4303 domain-containing protein</fullName>
    </recommendedName>
</protein>
<evidence type="ECO:0008006" key="3">
    <source>
        <dbReference type="Google" id="ProtNLM"/>
    </source>
</evidence>
<reference evidence="1 2" key="1">
    <citation type="submission" date="2016-11" db="EMBL/GenBank/DDBJ databases">
        <authorList>
            <person name="Jaros S."/>
            <person name="Januszkiewicz K."/>
            <person name="Wedrychowicz H."/>
        </authorList>
    </citation>
    <scope>NUCLEOTIDE SEQUENCE [LARGE SCALE GENOMIC DNA]</scope>
    <source>
        <strain evidence="1 2">DSM 27406</strain>
    </source>
</reference>
<keyword evidence="2" id="KW-1185">Reference proteome</keyword>
<name>A0A1M7AU75_9BACT</name>
<evidence type="ECO:0000313" key="2">
    <source>
        <dbReference type="Proteomes" id="UP000184420"/>
    </source>
</evidence>